<dbReference type="InterPro" id="IPR002178">
    <property type="entry name" value="PTS_EIIA_type-2_dom"/>
</dbReference>
<protein>
    <recommendedName>
        <fullName evidence="1">PTS EIIA type-2 domain-containing protein</fullName>
    </recommendedName>
</protein>
<dbReference type="PROSITE" id="PS00372">
    <property type="entry name" value="PTS_EIIA_TYPE_2_HIS"/>
    <property type="match status" value="1"/>
</dbReference>
<evidence type="ECO:0000313" key="3">
    <source>
        <dbReference type="Proteomes" id="UP000177230"/>
    </source>
</evidence>
<dbReference type="Pfam" id="PF00359">
    <property type="entry name" value="PTS_EIIA_2"/>
    <property type="match status" value="1"/>
</dbReference>
<evidence type="ECO:0000259" key="1">
    <source>
        <dbReference type="PROSITE" id="PS51094"/>
    </source>
</evidence>
<dbReference type="InterPro" id="IPR051541">
    <property type="entry name" value="PTS_SugarTrans_NitroReg"/>
</dbReference>
<dbReference type="AlphaFoldDB" id="A0A1F5R7I5"/>
<accession>A0A1F5R7I5</accession>
<dbReference type="PANTHER" id="PTHR47738">
    <property type="entry name" value="PTS SYSTEM FRUCTOSE-LIKE EIIA COMPONENT-RELATED"/>
    <property type="match status" value="1"/>
</dbReference>
<organism evidence="2 3">
    <name type="scientific">Candidatus Edwardsbacteria bacterium GWF2_54_11</name>
    <dbReference type="NCBI Taxonomy" id="1817851"/>
    <lineage>
        <taxon>Bacteria</taxon>
        <taxon>Candidatus Edwardsiibacteriota</taxon>
    </lineage>
</organism>
<dbReference type="EMBL" id="MFFM01000039">
    <property type="protein sequence ID" value="OGF10386.1"/>
    <property type="molecule type" value="Genomic_DNA"/>
</dbReference>
<sequence length="156" mass="17026">MKIEDILNKQRTCVFLSGQNKNDIIAELIGLMVKDGLISDGRELLDSAMEREGLMSTGIGKGVAIPHGRAKGLKKMAGAFGLCRSKIDFGSLDGQPVQIFFFIATPQSIIADHVKALALVSRLLNREEIRARLLAADDPQKVMDIFTEAEKGEVKT</sequence>
<dbReference type="InterPro" id="IPR016152">
    <property type="entry name" value="PTrfase/Anion_transptr"/>
</dbReference>
<reference evidence="2 3" key="1">
    <citation type="journal article" date="2016" name="Nat. Commun.">
        <title>Thousands of microbial genomes shed light on interconnected biogeochemical processes in an aquifer system.</title>
        <authorList>
            <person name="Anantharaman K."/>
            <person name="Brown C.T."/>
            <person name="Hug L.A."/>
            <person name="Sharon I."/>
            <person name="Castelle C.J."/>
            <person name="Probst A.J."/>
            <person name="Thomas B.C."/>
            <person name="Singh A."/>
            <person name="Wilkins M.J."/>
            <person name="Karaoz U."/>
            <person name="Brodie E.L."/>
            <person name="Williams K.H."/>
            <person name="Hubbard S.S."/>
            <person name="Banfield J.F."/>
        </authorList>
    </citation>
    <scope>NUCLEOTIDE SEQUENCE [LARGE SCALE GENOMIC DNA]</scope>
</reference>
<dbReference type="Proteomes" id="UP000177230">
    <property type="component" value="Unassembled WGS sequence"/>
</dbReference>
<gene>
    <name evidence="2" type="ORF">A2024_02555</name>
</gene>
<feature type="domain" description="PTS EIIA type-2" evidence="1">
    <location>
        <begin position="5"/>
        <end position="149"/>
    </location>
</feature>
<dbReference type="Gene3D" id="3.40.930.10">
    <property type="entry name" value="Mannitol-specific EII, Chain A"/>
    <property type="match status" value="1"/>
</dbReference>
<dbReference type="SUPFAM" id="SSF55804">
    <property type="entry name" value="Phoshotransferase/anion transport protein"/>
    <property type="match status" value="1"/>
</dbReference>
<evidence type="ECO:0000313" key="2">
    <source>
        <dbReference type="EMBL" id="OGF10386.1"/>
    </source>
</evidence>
<name>A0A1F5R7I5_9BACT</name>
<proteinExistence type="predicted"/>
<comment type="caution">
    <text evidence="2">The sequence shown here is derived from an EMBL/GenBank/DDBJ whole genome shotgun (WGS) entry which is preliminary data.</text>
</comment>
<dbReference type="CDD" id="cd00211">
    <property type="entry name" value="PTS_IIA_fru"/>
    <property type="match status" value="1"/>
</dbReference>
<dbReference type="PROSITE" id="PS51094">
    <property type="entry name" value="PTS_EIIA_TYPE_2"/>
    <property type="match status" value="1"/>
</dbReference>